<protein>
    <submittedName>
        <fullName evidence="2">Cobyrinic acid a,c-diamide synthase</fullName>
    </submittedName>
</protein>
<dbReference type="InterPro" id="IPR027417">
    <property type="entry name" value="P-loop_NTPase"/>
</dbReference>
<dbReference type="KEGG" id="ppf:Pput_2914"/>
<gene>
    <name evidence="2" type="ordered locus">Pput_2914</name>
</gene>
<dbReference type="AlphaFoldDB" id="A5W4I3"/>
<dbReference type="Pfam" id="PF13614">
    <property type="entry name" value="AAA_31"/>
    <property type="match status" value="1"/>
</dbReference>
<name>A5W4I3_PSEP1</name>
<sequence>MDVLSLISTKGGAGKTTVAANLGGVLADAGLRVLLLDLDSQPTLSSYYALCESREAGSYELIAHRLTEPEQVVSTTVIQHLDLIVSNDRAGHISTLLLHAADGRLRLRNLLPAFEDHYDVLIIDTQGARSVVVEMVILASACALCPVPPEMLVARELRRGTLSLFEELEPYRYLGVALPSVKLLLNQVNTNRRDTRLIMQSLQASFQSDPHVSVCNTVIPDRVAYPNAASLGLPVHRVEATSPPGSRSPCAAEVMCGLAIELLPQWAEQLGALPTPTSRLSGAAEHQLIRRG</sequence>
<organism evidence="2">
    <name type="scientific">Pseudomonas putida (strain ATCC 700007 / DSM 6899 / JCM 31910 / BCRC 17059 / LMG 24140 / F1)</name>
    <dbReference type="NCBI Taxonomy" id="351746"/>
    <lineage>
        <taxon>Bacteria</taxon>
        <taxon>Pseudomonadati</taxon>
        <taxon>Pseudomonadota</taxon>
        <taxon>Gammaproteobacteria</taxon>
        <taxon>Pseudomonadales</taxon>
        <taxon>Pseudomonadaceae</taxon>
        <taxon>Pseudomonas</taxon>
    </lineage>
</organism>
<accession>A5W4I3</accession>
<dbReference type="PANTHER" id="PTHR13696">
    <property type="entry name" value="P-LOOP CONTAINING NUCLEOSIDE TRIPHOSPHATE HYDROLASE"/>
    <property type="match status" value="1"/>
</dbReference>
<dbReference type="HOGENOM" id="CLU_072999_0_0_6"/>
<dbReference type="EMBL" id="CP000712">
    <property type="protein sequence ID" value="ABQ79043.1"/>
    <property type="molecule type" value="Genomic_DNA"/>
</dbReference>
<dbReference type="Gene3D" id="3.40.50.300">
    <property type="entry name" value="P-loop containing nucleotide triphosphate hydrolases"/>
    <property type="match status" value="1"/>
</dbReference>
<feature type="domain" description="AAA" evidence="1">
    <location>
        <begin position="2"/>
        <end position="152"/>
    </location>
</feature>
<evidence type="ECO:0000313" key="2">
    <source>
        <dbReference type="EMBL" id="ABQ79043.1"/>
    </source>
</evidence>
<evidence type="ECO:0000259" key="1">
    <source>
        <dbReference type="Pfam" id="PF13614"/>
    </source>
</evidence>
<dbReference type="eggNOG" id="COG1192">
    <property type="taxonomic scope" value="Bacteria"/>
</dbReference>
<reference evidence="2" key="1">
    <citation type="submission" date="2007-05" db="EMBL/GenBank/DDBJ databases">
        <title>Complete sequence of Pseudomonas putida F1.</title>
        <authorList>
            <consortium name="US DOE Joint Genome Institute"/>
            <person name="Copeland A."/>
            <person name="Lucas S."/>
            <person name="Lapidus A."/>
            <person name="Barry K."/>
            <person name="Detter J.C."/>
            <person name="Glavina del Rio T."/>
            <person name="Hammon N."/>
            <person name="Israni S."/>
            <person name="Dalin E."/>
            <person name="Tice H."/>
            <person name="Pitluck S."/>
            <person name="Chain P."/>
            <person name="Malfatti S."/>
            <person name="Shin M."/>
            <person name="Vergez L."/>
            <person name="Schmutz J."/>
            <person name="Larimer F."/>
            <person name="Land M."/>
            <person name="Hauser L."/>
            <person name="Kyrpides N."/>
            <person name="Lykidis A."/>
            <person name="Parales R."/>
            <person name="Richardson P."/>
        </authorList>
    </citation>
    <scope>NUCLEOTIDE SEQUENCE [LARGE SCALE GENOMIC DNA]</scope>
    <source>
        <strain evidence="2">F1</strain>
    </source>
</reference>
<proteinExistence type="predicted"/>
<dbReference type="CDD" id="cd02042">
    <property type="entry name" value="ParAB_family"/>
    <property type="match status" value="1"/>
</dbReference>
<dbReference type="InterPro" id="IPR050678">
    <property type="entry name" value="DNA_Partitioning_ATPase"/>
</dbReference>
<dbReference type="SUPFAM" id="SSF52540">
    <property type="entry name" value="P-loop containing nucleoside triphosphate hydrolases"/>
    <property type="match status" value="1"/>
</dbReference>
<dbReference type="PANTHER" id="PTHR13696:SF96">
    <property type="entry name" value="COBQ_COBB_MIND_PARA NUCLEOTIDE BINDING DOMAIN-CONTAINING PROTEIN"/>
    <property type="match status" value="1"/>
</dbReference>
<dbReference type="InterPro" id="IPR025669">
    <property type="entry name" value="AAA_dom"/>
</dbReference>